<evidence type="ECO:0000256" key="1">
    <source>
        <dbReference type="ARBA" id="ARBA00022723"/>
    </source>
</evidence>
<proteinExistence type="predicted"/>
<evidence type="ECO:0000256" key="3">
    <source>
        <dbReference type="ARBA" id="ARBA00022833"/>
    </source>
</evidence>
<dbReference type="GO" id="GO:0008270">
    <property type="term" value="F:zinc ion binding"/>
    <property type="evidence" value="ECO:0007669"/>
    <property type="project" value="UniProtKB-KW"/>
</dbReference>
<evidence type="ECO:0000313" key="7">
    <source>
        <dbReference type="EMBL" id="KMZ61435.1"/>
    </source>
</evidence>
<dbReference type="EMBL" id="LFYR01001488">
    <property type="protein sequence ID" value="KMZ61435.1"/>
    <property type="molecule type" value="Genomic_DNA"/>
</dbReference>
<keyword evidence="8" id="KW-1185">Reference proteome</keyword>
<evidence type="ECO:0000256" key="4">
    <source>
        <dbReference type="PROSITE-ProRule" id="PRU00175"/>
    </source>
</evidence>
<feature type="compositionally biased region" description="Polar residues" evidence="5">
    <location>
        <begin position="123"/>
        <end position="139"/>
    </location>
</feature>
<dbReference type="STRING" id="29655.A0A0K9NZP5"/>
<feature type="region of interest" description="Disordered" evidence="5">
    <location>
        <begin position="119"/>
        <end position="145"/>
    </location>
</feature>
<evidence type="ECO:0000313" key="8">
    <source>
        <dbReference type="Proteomes" id="UP000036987"/>
    </source>
</evidence>
<dbReference type="PANTHER" id="PTHR45931:SF3">
    <property type="entry name" value="RING ZINC FINGER-CONTAINING PROTEIN"/>
    <property type="match status" value="1"/>
</dbReference>
<keyword evidence="3" id="KW-0862">Zinc</keyword>
<protein>
    <recommendedName>
        <fullName evidence="6">RING-type domain-containing protein</fullName>
    </recommendedName>
</protein>
<accession>A0A0K9NZP5</accession>
<dbReference type="CDD" id="cd16454">
    <property type="entry name" value="RING-H2_PA-TM-RING"/>
    <property type="match status" value="1"/>
</dbReference>
<dbReference type="InterPro" id="IPR001841">
    <property type="entry name" value="Znf_RING"/>
</dbReference>
<dbReference type="OMA" id="ACECSIC"/>
<dbReference type="Gene3D" id="3.30.40.10">
    <property type="entry name" value="Zinc/RING finger domain, C3HC4 (zinc finger)"/>
    <property type="match status" value="1"/>
</dbReference>
<keyword evidence="1" id="KW-0479">Metal-binding</keyword>
<dbReference type="PANTHER" id="PTHR45931">
    <property type="entry name" value="SI:CH211-59O9.10"/>
    <property type="match status" value="1"/>
</dbReference>
<evidence type="ECO:0000256" key="2">
    <source>
        <dbReference type="ARBA" id="ARBA00022771"/>
    </source>
</evidence>
<feature type="compositionally biased region" description="Polar residues" evidence="5">
    <location>
        <begin position="62"/>
        <end position="79"/>
    </location>
</feature>
<name>A0A0K9NZP5_ZOSMR</name>
<organism evidence="7 8">
    <name type="scientific">Zostera marina</name>
    <name type="common">Eelgrass</name>
    <dbReference type="NCBI Taxonomy" id="29655"/>
    <lineage>
        <taxon>Eukaryota</taxon>
        <taxon>Viridiplantae</taxon>
        <taxon>Streptophyta</taxon>
        <taxon>Embryophyta</taxon>
        <taxon>Tracheophyta</taxon>
        <taxon>Spermatophyta</taxon>
        <taxon>Magnoliopsida</taxon>
        <taxon>Liliopsida</taxon>
        <taxon>Zosteraceae</taxon>
        <taxon>Zostera</taxon>
    </lineage>
</organism>
<gene>
    <name evidence="7" type="ORF">ZOSMA_52G00850</name>
</gene>
<dbReference type="SMART" id="SM00184">
    <property type="entry name" value="RING"/>
    <property type="match status" value="1"/>
</dbReference>
<dbReference type="Pfam" id="PF13639">
    <property type="entry name" value="zf-RING_2"/>
    <property type="match status" value="1"/>
</dbReference>
<feature type="region of interest" description="Disordered" evidence="5">
    <location>
        <begin position="41"/>
        <end position="79"/>
    </location>
</feature>
<dbReference type="AlphaFoldDB" id="A0A0K9NZP5"/>
<dbReference type="SUPFAM" id="SSF57850">
    <property type="entry name" value="RING/U-box"/>
    <property type="match status" value="1"/>
</dbReference>
<sequence length="220" mass="25139">MSPAAFLFYSRREDRNRIDSNSSRILRCDLFPIRKITFDSADQHPPLQEEPHRAASGHYRGNSASSSFQGSEIRNNPLPSSVLQARARLVERLYLNGGTRQRSRTSCISWVTDSHRQPRRSRTVSFNSIQEESNLSKNNKPPGLDHNSVNALSGYVFRDDEIDSGLSSHECSICLEKFKHGDTLMILPSCIHKFHHVCLEPWITNHGDCPYCRTTITRRK</sequence>
<feature type="domain" description="RING-type" evidence="6">
    <location>
        <begin position="171"/>
        <end position="213"/>
    </location>
</feature>
<evidence type="ECO:0000259" key="6">
    <source>
        <dbReference type="PROSITE" id="PS50089"/>
    </source>
</evidence>
<comment type="caution">
    <text evidence="7">The sequence shown here is derived from an EMBL/GenBank/DDBJ whole genome shotgun (WGS) entry which is preliminary data.</text>
</comment>
<dbReference type="Proteomes" id="UP000036987">
    <property type="component" value="Unassembled WGS sequence"/>
</dbReference>
<evidence type="ECO:0000256" key="5">
    <source>
        <dbReference type="SAM" id="MobiDB-lite"/>
    </source>
</evidence>
<reference evidence="8" key="1">
    <citation type="journal article" date="2016" name="Nature">
        <title>The genome of the seagrass Zostera marina reveals angiosperm adaptation to the sea.</title>
        <authorList>
            <person name="Olsen J.L."/>
            <person name="Rouze P."/>
            <person name="Verhelst B."/>
            <person name="Lin Y.-C."/>
            <person name="Bayer T."/>
            <person name="Collen J."/>
            <person name="Dattolo E."/>
            <person name="De Paoli E."/>
            <person name="Dittami S."/>
            <person name="Maumus F."/>
            <person name="Michel G."/>
            <person name="Kersting A."/>
            <person name="Lauritano C."/>
            <person name="Lohaus R."/>
            <person name="Toepel M."/>
            <person name="Tonon T."/>
            <person name="Vanneste K."/>
            <person name="Amirebrahimi M."/>
            <person name="Brakel J."/>
            <person name="Bostroem C."/>
            <person name="Chovatia M."/>
            <person name="Grimwood J."/>
            <person name="Jenkins J.W."/>
            <person name="Jueterbock A."/>
            <person name="Mraz A."/>
            <person name="Stam W.T."/>
            <person name="Tice H."/>
            <person name="Bornberg-Bauer E."/>
            <person name="Green P.J."/>
            <person name="Pearson G.A."/>
            <person name="Procaccini G."/>
            <person name="Duarte C.M."/>
            <person name="Schmutz J."/>
            <person name="Reusch T.B.H."/>
            <person name="Van de Peer Y."/>
        </authorList>
    </citation>
    <scope>NUCLEOTIDE SEQUENCE [LARGE SCALE GENOMIC DNA]</scope>
    <source>
        <strain evidence="8">cv. Finnish</strain>
    </source>
</reference>
<keyword evidence="2 4" id="KW-0863">Zinc-finger</keyword>
<dbReference type="InterPro" id="IPR013083">
    <property type="entry name" value="Znf_RING/FYVE/PHD"/>
</dbReference>
<dbReference type="InterPro" id="IPR051834">
    <property type="entry name" value="RING_finger_E3_ligase"/>
</dbReference>
<dbReference type="OrthoDB" id="8062037at2759"/>
<dbReference type="PROSITE" id="PS50089">
    <property type="entry name" value="ZF_RING_2"/>
    <property type="match status" value="1"/>
</dbReference>